<feature type="domain" description="Inhibitor I9" evidence="8">
    <location>
        <begin position="28"/>
        <end position="157"/>
    </location>
</feature>
<evidence type="ECO:0000256" key="7">
    <source>
        <dbReference type="SAM" id="SignalP"/>
    </source>
</evidence>
<dbReference type="EMBL" id="WVTA01000004">
    <property type="protein sequence ID" value="KAK3214081.1"/>
    <property type="molecule type" value="Genomic_DNA"/>
</dbReference>
<evidence type="ECO:0000256" key="6">
    <source>
        <dbReference type="SAM" id="MobiDB-lite"/>
    </source>
</evidence>
<proteinExistence type="inferred from homology"/>
<dbReference type="InterPro" id="IPR036852">
    <property type="entry name" value="Peptidase_S8/S53_dom_sf"/>
</dbReference>
<dbReference type="SUPFAM" id="SSF54897">
    <property type="entry name" value="Protease propeptides/inhibitors"/>
    <property type="match status" value="1"/>
</dbReference>
<dbReference type="Gene3D" id="3.40.50.200">
    <property type="entry name" value="Peptidase S8/S53 domain"/>
    <property type="match status" value="1"/>
</dbReference>
<keyword evidence="3" id="KW-0378">Hydrolase</keyword>
<gene>
    <name evidence="9" type="ORF">GRF29_28g1935382</name>
</gene>
<dbReference type="InterPro" id="IPR050131">
    <property type="entry name" value="Peptidase_S8_subtilisin-like"/>
</dbReference>
<dbReference type="SUPFAM" id="SSF52743">
    <property type="entry name" value="Subtilisin-like"/>
    <property type="match status" value="1"/>
</dbReference>
<protein>
    <recommendedName>
        <fullName evidence="8">Inhibitor I9 domain-containing protein</fullName>
    </recommendedName>
</protein>
<evidence type="ECO:0000256" key="4">
    <source>
        <dbReference type="ARBA" id="ARBA00022825"/>
    </source>
</evidence>
<dbReference type="InterPro" id="IPR022398">
    <property type="entry name" value="Peptidase_S8_His-AS"/>
</dbReference>
<evidence type="ECO:0000256" key="1">
    <source>
        <dbReference type="ARBA" id="ARBA00011073"/>
    </source>
</evidence>
<dbReference type="Pfam" id="PF05922">
    <property type="entry name" value="Inhibitor_I9"/>
    <property type="match status" value="1"/>
</dbReference>
<keyword evidence="4" id="KW-0720">Serine protease</keyword>
<dbReference type="InterPro" id="IPR034193">
    <property type="entry name" value="PCSK9_ProteinaseK-like"/>
</dbReference>
<feature type="compositionally biased region" description="Polar residues" evidence="6">
    <location>
        <begin position="216"/>
        <end position="237"/>
    </location>
</feature>
<comment type="caution">
    <text evidence="9">The sequence shown here is derived from an EMBL/GenBank/DDBJ whole genome shotgun (WGS) entry which is preliminary data.</text>
</comment>
<dbReference type="PANTHER" id="PTHR43806">
    <property type="entry name" value="PEPTIDASE S8"/>
    <property type="match status" value="1"/>
</dbReference>
<keyword evidence="10" id="KW-1185">Reference proteome</keyword>
<dbReference type="Proteomes" id="UP001280581">
    <property type="component" value="Unassembled WGS sequence"/>
</dbReference>
<dbReference type="InterPro" id="IPR010259">
    <property type="entry name" value="S8pro/Inhibitor_I9"/>
</dbReference>
<name>A0AAN6M4C2_9PLEO</name>
<accession>A0AAN6M4C2</accession>
<keyword evidence="7" id="KW-0732">Signal</keyword>
<dbReference type="PRINTS" id="PR00723">
    <property type="entry name" value="SUBTILISIN"/>
</dbReference>
<comment type="caution">
    <text evidence="5">Lacks conserved residue(s) required for the propagation of feature annotation.</text>
</comment>
<reference evidence="9 10" key="1">
    <citation type="submission" date="2021-02" db="EMBL/GenBank/DDBJ databases">
        <title>Genome assembly of Pseudopithomyces chartarum.</title>
        <authorList>
            <person name="Jauregui R."/>
            <person name="Singh J."/>
            <person name="Voisey C."/>
        </authorList>
    </citation>
    <scope>NUCLEOTIDE SEQUENCE [LARGE SCALE GENOMIC DNA]</scope>
    <source>
        <strain evidence="9 10">AGR01</strain>
    </source>
</reference>
<dbReference type="InterPro" id="IPR015500">
    <property type="entry name" value="Peptidase_S8_subtilisin-rel"/>
</dbReference>
<evidence type="ECO:0000256" key="2">
    <source>
        <dbReference type="ARBA" id="ARBA00022670"/>
    </source>
</evidence>
<dbReference type="CDD" id="cd04077">
    <property type="entry name" value="Peptidases_S8_PCSK9_ProteinaseK_like"/>
    <property type="match status" value="1"/>
</dbReference>
<feature type="compositionally biased region" description="Gly residues" evidence="6">
    <location>
        <begin position="189"/>
        <end position="202"/>
    </location>
</feature>
<sequence length="773" mass="81590">MLRSFVFLTSLAASVAGAEDRPKYVPGRYIIQLKPGTDSSAINAHHEAVRRLASRRTPAVDPAPKQANVFEKRDSVCASIVTVTATATVTENAPAAPTTPGTIPTPGADINQAVKRTFTVGHGNFNAYVGNFDEHVVKEIGKLKDVLSVEPDEYIYLPGSWPIAGNNPYPVADCSGSSSAAQPQYTPGSGSGSGSGYAGPSGSGYQASGSGYQPVETPSTKTPGYSVGPTGSPSNPSGAPYPSGAYPINNNTTSPSAIVNTIQPSSSAKPAQPSNGTTPINSTLTTQEHSIWSLADLSHKNGVSNSSSSYSYIYSPTAGFNTTAYIFDTGIRSTHSEFEGRVRFGINALTNSTISASNGNNDGTGHGTHVAGTLGGKTYGVARKAELVDVKVFDTGSATMSSILAGLDWAFKDVQINGDPSTAVFSMSFGARTSSTALDSAIKALYDFGILTVVAAGNDNSLIGNTSPARLAESFTVGYTNKQRQRSDSSAGIQGSNYGPELDVWAPGFDIVSADYLSDDGLVHPYSTRANGGKVSDMEQAQEISNGQGLSDGQEEGFPDRQKATVPVELTVGAVSEACKPFNSTEPQQTVVAAELPGGASPKTCSPSEYRADVVGFLDLPGEMRNRIYNCIVQPIYQQDPSDYHGWHRPDGVATGSAPITYAYLTDEHCCSHSSNWQGLLSLASTCKIVLRELVPLVAKKVQCLKTDVASFVKFLDSHPVTVNLLLEEMSTRKSTIQFVVHGGNYDRNLPIQILPALQALKKFDDLKDYYNG</sequence>
<feature type="compositionally biased region" description="Polar residues" evidence="6">
    <location>
        <begin position="248"/>
        <end position="262"/>
    </location>
</feature>
<feature type="signal peptide" evidence="7">
    <location>
        <begin position="1"/>
        <end position="17"/>
    </location>
</feature>
<evidence type="ECO:0000313" key="10">
    <source>
        <dbReference type="Proteomes" id="UP001280581"/>
    </source>
</evidence>
<feature type="region of interest" description="Disordered" evidence="6">
    <location>
        <begin position="174"/>
        <end position="282"/>
    </location>
</feature>
<comment type="similarity">
    <text evidence="1 5">Belongs to the peptidase S8 family.</text>
</comment>
<dbReference type="AlphaFoldDB" id="A0AAN6M4C2"/>
<evidence type="ECO:0000259" key="8">
    <source>
        <dbReference type="Pfam" id="PF05922"/>
    </source>
</evidence>
<dbReference type="PROSITE" id="PS51892">
    <property type="entry name" value="SUBTILASE"/>
    <property type="match status" value="1"/>
</dbReference>
<dbReference type="GO" id="GO:0004252">
    <property type="term" value="F:serine-type endopeptidase activity"/>
    <property type="evidence" value="ECO:0007669"/>
    <property type="project" value="InterPro"/>
</dbReference>
<dbReference type="PANTHER" id="PTHR43806:SF58">
    <property type="entry name" value="ALKALINE PROTEASE 1-RELATED"/>
    <property type="match status" value="1"/>
</dbReference>
<feature type="compositionally biased region" description="Low complexity" evidence="6">
    <location>
        <begin position="263"/>
        <end position="274"/>
    </location>
</feature>
<evidence type="ECO:0000256" key="5">
    <source>
        <dbReference type="PROSITE-ProRule" id="PRU01240"/>
    </source>
</evidence>
<evidence type="ECO:0000313" key="9">
    <source>
        <dbReference type="EMBL" id="KAK3214081.1"/>
    </source>
</evidence>
<keyword evidence="2" id="KW-0645">Protease</keyword>
<feature type="chain" id="PRO_5042914899" description="Inhibitor I9 domain-containing protein" evidence="7">
    <location>
        <begin position="18"/>
        <end position="773"/>
    </location>
</feature>
<evidence type="ECO:0000256" key="3">
    <source>
        <dbReference type="ARBA" id="ARBA00022801"/>
    </source>
</evidence>
<dbReference type="PROSITE" id="PS00137">
    <property type="entry name" value="SUBTILASE_HIS"/>
    <property type="match status" value="1"/>
</dbReference>
<organism evidence="9 10">
    <name type="scientific">Pseudopithomyces chartarum</name>
    <dbReference type="NCBI Taxonomy" id="1892770"/>
    <lineage>
        <taxon>Eukaryota</taxon>
        <taxon>Fungi</taxon>
        <taxon>Dikarya</taxon>
        <taxon>Ascomycota</taxon>
        <taxon>Pezizomycotina</taxon>
        <taxon>Dothideomycetes</taxon>
        <taxon>Pleosporomycetidae</taxon>
        <taxon>Pleosporales</taxon>
        <taxon>Massarineae</taxon>
        <taxon>Didymosphaeriaceae</taxon>
        <taxon>Pseudopithomyces</taxon>
    </lineage>
</organism>
<dbReference type="GO" id="GO:0006508">
    <property type="term" value="P:proteolysis"/>
    <property type="evidence" value="ECO:0007669"/>
    <property type="project" value="UniProtKB-KW"/>
</dbReference>
<feature type="compositionally biased region" description="Low complexity" evidence="6">
    <location>
        <begin position="203"/>
        <end position="214"/>
    </location>
</feature>